<proteinExistence type="predicted"/>
<evidence type="ECO:0000313" key="4">
    <source>
        <dbReference type="Proteomes" id="UP001139505"/>
    </source>
</evidence>
<accession>A0AA37V0I8</accession>
<dbReference type="EMBL" id="BQYH01000027">
    <property type="protein sequence ID" value="GKU73899.1"/>
    <property type="molecule type" value="Genomic_DNA"/>
</dbReference>
<gene>
    <name evidence="1" type="ORF">MmonteBS_50180</name>
    <name evidence="2" type="ORF">NJB18185_36700</name>
</gene>
<evidence type="ECO:0000313" key="3">
    <source>
        <dbReference type="Proteomes" id="UP000245060"/>
    </source>
</evidence>
<dbReference type="Proteomes" id="UP001139505">
    <property type="component" value="Unassembled WGS sequence"/>
</dbReference>
<reference evidence="1" key="1">
    <citation type="journal article" date="2018" name="Genome Announc.">
        <title>Draft Genome Sequence of Mycobacterium montefiorense Isolated from Japanese Black Salamander (Hynobius nigrescens).</title>
        <authorList>
            <person name="Fukano H."/>
            <person name="Yoshida M."/>
            <person name="Shimizu A."/>
            <person name="Iwao H."/>
            <person name="Katayama Y."/>
            <person name="Omatsu T."/>
            <person name="Mizutani T."/>
            <person name="Kurata O."/>
            <person name="Wada S."/>
            <person name="Hoshino Y."/>
        </authorList>
    </citation>
    <scope>NUCLEOTIDE SEQUENCE</scope>
    <source>
        <strain evidence="1">BS</strain>
    </source>
</reference>
<evidence type="ECO:0000313" key="1">
    <source>
        <dbReference type="EMBL" id="GBG40646.1"/>
    </source>
</evidence>
<comment type="caution">
    <text evidence="2">The sequence shown here is derived from an EMBL/GenBank/DDBJ whole genome shotgun (WGS) entry which is preliminary data.</text>
</comment>
<keyword evidence="3" id="KW-1185">Reference proteome</keyword>
<reference evidence="2" key="3">
    <citation type="journal article" date="2022" name="Microbiol. Resour. Announc.">
        <title>Draft Genome Sequences of Eight Mycobacterium montefiorense Strains Isolated from Salamanders in Captivity.</title>
        <authorList>
            <person name="Komine T."/>
            <person name="Ihara H."/>
            <person name="Fukano H."/>
            <person name="Hoshino Y."/>
            <person name="Kurata O."/>
            <person name="Wada S."/>
        </authorList>
    </citation>
    <scope>NUCLEOTIDE SEQUENCE</scope>
    <source>
        <strain evidence="2">NJB18185</strain>
    </source>
</reference>
<reference evidence="2" key="4">
    <citation type="submission" date="2022-04" db="EMBL/GenBank/DDBJ databases">
        <authorList>
            <person name="Komine T."/>
            <person name="Fukano H."/>
            <person name="Wada S."/>
        </authorList>
    </citation>
    <scope>NUCLEOTIDE SEQUENCE</scope>
    <source>
        <strain evidence="2">NJB18185</strain>
    </source>
</reference>
<reference evidence="3" key="2">
    <citation type="submission" date="2018-04" db="EMBL/GenBank/DDBJ databases">
        <title>Draft genome sequence of Mycobacterium montefiorense isolated from Japanese black salamander.</title>
        <authorList>
            <person name="Fukano H."/>
            <person name="Yoshida M."/>
            <person name="Shimizu A."/>
            <person name="Iwao H."/>
            <person name="Kurata O."/>
            <person name="Katayama Y."/>
            <person name="Omatsu T."/>
            <person name="Mizutani T."/>
            <person name="Wada S."/>
            <person name="Hoshino Y."/>
        </authorList>
    </citation>
    <scope>NUCLEOTIDE SEQUENCE [LARGE SCALE GENOMIC DNA]</scope>
    <source>
        <strain evidence="3">BS</strain>
    </source>
</reference>
<dbReference type="Proteomes" id="UP000245060">
    <property type="component" value="Unassembled WGS sequence"/>
</dbReference>
<evidence type="ECO:0000313" key="2">
    <source>
        <dbReference type="EMBL" id="GKU73899.1"/>
    </source>
</evidence>
<dbReference type="AlphaFoldDB" id="A0AA37V0I8"/>
<organism evidence="2 4">
    <name type="scientific">Mycobacterium montefiorense</name>
    <dbReference type="NCBI Taxonomy" id="154654"/>
    <lineage>
        <taxon>Bacteria</taxon>
        <taxon>Bacillati</taxon>
        <taxon>Actinomycetota</taxon>
        <taxon>Actinomycetes</taxon>
        <taxon>Mycobacteriales</taxon>
        <taxon>Mycobacteriaceae</taxon>
        <taxon>Mycobacterium</taxon>
        <taxon>Mycobacterium simiae complex</taxon>
    </lineage>
</organism>
<sequence length="82" mass="8963">MHPDAVVNALGGRFAGRGVGSDDQSFVAGSAQMLQHSNYRVTDTVDMWQERLCDDRNAHKTTMSELPVDKVADGHTGRKICC</sequence>
<name>A0AA37V0I8_9MYCO</name>
<dbReference type="EMBL" id="BFCH01000036">
    <property type="protein sequence ID" value="GBG40646.1"/>
    <property type="molecule type" value="Genomic_DNA"/>
</dbReference>
<protein>
    <submittedName>
        <fullName evidence="2">Uncharacterized protein</fullName>
    </submittedName>
</protein>